<dbReference type="RefSeq" id="XP_027242419.1">
    <property type="nucleotide sequence ID" value="XM_027386618.2"/>
</dbReference>
<comment type="subcellular location">
    <subcellularLocation>
        <location evidence="1">Membrane</location>
        <topology evidence="1">Multi-pass membrane protein</topology>
    </subcellularLocation>
</comment>
<feature type="transmembrane region" description="Helical" evidence="5">
    <location>
        <begin position="44"/>
        <end position="64"/>
    </location>
</feature>
<accession>A0A9J7EYC9</accession>
<dbReference type="GeneID" id="100752281"/>
<gene>
    <name evidence="7" type="primary">Slc39a2</name>
</gene>
<evidence type="ECO:0000256" key="3">
    <source>
        <dbReference type="ARBA" id="ARBA00022989"/>
    </source>
</evidence>
<keyword evidence="4 5" id="KW-0472">Membrane</keyword>
<dbReference type="InterPro" id="IPR003689">
    <property type="entry name" value="ZIP"/>
</dbReference>
<evidence type="ECO:0000256" key="4">
    <source>
        <dbReference type="ARBA" id="ARBA00023136"/>
    </source>
</evidence>
<dbReference type="OrthoDB" id="448280at2759"/>
<evidence type="ECO:0000256" key="5">
    <source>
        <dbReference type="SAM" id="Phobius"/>
    </source>
</evidence>
<reference evidence="7" key="3">
    <citation type="submission" date="2025-08" db="UniProtKB">
        <authorList>
            <consortium name="RefSeq"/>
        </authorList>
    </citation>
    <scope>IDENTIFICATION</scope>
    <source>
        <strain evidence="7">17A/GY</strain>
        <tissue evidence="7">Liver</tissue>
    </source>
</reference>
<evidence type="ECO:0000313" key="7">
    <source>
        <dbReference type="RefSeq" id="XP_027242419.1"/>
    </source>
</evidence>
<keyword evidence="2 5" id="KW-0812">Transmembrane</keyword>
<dbReference type="RefSeq" id="XP_016819100.1">
    <property type="nucleotide sequence ID" value="XM_016963611.3"/>
</dbReference>
<dbReference type="Pfam" id="PF02535">
    <property type="entry name" value="Zip"/>
    <property type="match status" value="1"/>
</dbReference>
<evidence type="ECO:0000256" key="2">
    <source>
        <dbReference type="ARBA" id="ARBA00022692"/>
    </source>
</evidence>
<dbReference type="GO" id="GO:0046873">
    <property type="term" value="F:metal ion transmembrane transporter activity"/>
    <property type="evidence" value="ECO:0007669"/>
    <property type="project" value="InterPro"/>
</dbReference>
<keyword evidence="6" id="KW-1185">Reference proteome</keyword>
<protein>
    <submittedName>
        <fullName evidence="7">Zinc transporter ZIP2 isoform X2</fullName>
    </submittedName>
</protein>
<reference evidence="6" key="1">
    <citation type="journal article" date="2018" name="Biotechnol. Bioeng.">
        <title>A reference genome of the Chinese hamster based on a hybrid assembly strategy.</title>
        <authorList>
            <person name="Rupp O."/>
            <person name="MacDonald M.L."/>
            <person name="Li S."/>
            <person name="Dhiman H."/>
            <person name="Polson S."/>
            <person name="Griep S."/>
            <person name="Heffner K."/>
            <person name="Hernandez I."/>
            <person name="Brinkrolf K."/>
            <person name="Jadhav V."/>
            <person name="Samoudi M."/>
            <person name="Hao H."/>
            <person name="Kingham B."/>
            <person name="Goesmann A."/>
            <person name="Betenbaugh M.J."/>
            <person name="Lewis N.E."/>
            <person name="Borth N."/>
            <person name="Lee K.H."/>
        </authorList>
    </citation>
    <scope>NUCLEOTIDE SEQUENCE [LARGE SCALE GENOMIC DNA]</scope>
    <source>
        <strain evidence="6">17A/GY</strain>
    </source>
</reference>
<dbReference type="Proteomes" id="UP001108280">
    <property type="component" value="Chromosome 1"/>
</dbReference>
<organism evidence="6 7">
    <name type="scientific">Cricetulus griseus</name>
    <name type="common">Chinese hamster</name>
    <name type="synonym">Cricetulus barabensis griseus</name>
    <dbReference type="NCBI Taxonomy" id="10029"/>
    <lineage>
        <taxon>Eukaryota</taxon>
        <taxon>Metazoa</taxon>
        <taxon>Chordata</taxon>
        <taxon>Craniata</taxon>
        <taxon>Vertebrata</taxon>
        <taxon>Euteleostomi</taxon>
        <taxon>Mammalia</taxon>
        <taxon>Eutheria</taxon>
        <taxon>Euarchontoglires</taxon>
        <taxon>Glires</taxon>
        <taxon>Rodentia</taxon>
        <taxon>Myomorpha</taxon>
        <taxon>Muroidea</taxon>
        <taxon>Cricetidae</taxon>
        <taxon>Cricetinae</taxon>
        <taxon>Cricetulus</taxon>
    </lineage>
</organism>
<reference evidence="6" key="2">
    <citation type="journal article" date="2020" name="Biotechnol. Bioeng.">
        <title>Chromosome-scale scaffolds for the Chinese hamster reference genome assembly to facilitate the study of the CHO epigenome.</title>
        <authorList>
            <person name="Hilliard W."/>
            <person name="MacDonald M."/>
            <person name="Lee K.H."/>
        </authorList>
    </citation>
    <scope>NUCLEOTIDE SEQUENCE [LARGE SCALE GENOMIC DNA]</scope>
    <source>
        <strain evidence="6">17A/GY</strain>
    </source>
</reference>
<sequence>MEVLLGVKIGCLFALLALTLGCGLAPIYFKWFQMDAATGHHYRVLSLLGCVSAGVFLGAGLMHMTAEALGGIESEIQKFMVQNSTGSKGNSSQDAASSYVSICREKRTRAFHALLTCEEYQESLLRRWSIPMESSSSPWAFSLSSFWSRWLCSTVMGTLEDQQHRERNGEGLMPLNSTSTHLCPHPHGGPSAPSSFCSHCPFTPCSKV</sequence>
<evidence type="ECO:0000256" key="1">
    <source>
        <dbReference type="ARBA" id="ARBA00004141"/>
    </source>
</evidence>
<evidence type="ECO:0000313" key="6">
    <source>
        <dbReference type="Proteomes" id="UP001108280"/>
    </source>
</evidence>
<keyword evidence="3 5" id="KW-1133">Transmembrane helix</keyword>
<proteinExistence type="predicted"/>
<dbReference type="CTD" id="29986"/>
<dbReference type="GO" id="GO:0016020">
    <property type="term" value="C:membrane"/>
    <property type="evidence" value="ECO:0007669"/>
    <property type="project" value="UniProtKB-SubCell"/>
</dbReference>
<dbReference type="AlphaFoldDB" id="A0A9J7EYC9"/>
<feature type="transmembrane region" description="Helical" evidence="5">
    <location>
        <begin position="12"/>
        <end position="32"/>
    </location>
</feature>
<name>A0A9J7EYC9_CRIGR</name>